<gene>
    <name evidence="5" type="ORF">TCEB3V08_LOCUS7360</name>
</gene>
<keyword evidence="2" id="KW-0539">Nucleus</keyword>
<feature type="region of interest" description="Disordered" evidence="3">
    <location>
        <begin position="200"/>
        <end position="458"/>
    </location>
</feature>
<protein>
    <recommendedName>
        <fullName evidence="4">Wbp11/ELF5/Saf1 N-terminal domain-containing protein</fullName>
    </recommendedName>
</protein>
<feature type="compositionally biased region" description="Acidic residues" evidence="3">
    <location>
        <begin position="216"/>
        <end position="230"/>
    </location>
</feature>
<evidence type="ECO:0000256" key="1">
    <source>
        <dbReference type="ARBA" id="ARBA00004123"/>
    </source>
</evidence>
<organism evidence="5">
    <name type="scientific">Timema cristinae</name>
    <name type="common">Walking stick</name>
    <dbReference type="NCBI Taxonomy" id="61476"/>
    <lineage>
        <taxon>Eukaryota</taxon>
        <taxon>Metazoa</taxon>
        <taxon>Ecdysozoa</taxon>
        <taxon>Arthropoda</taxon>
        <taxon>Hexapoda</taxon>
        <taxon>Insecta</taxon>
        <taxon>Pterygota</taxon>
        <taxon>Neoptera</taxon>
        <taxon>Polyneoptera</taxon>
        <taxon>Phasmatodea</taxon>
        <taxon>Timematodea</taxon>
        <taxon>Timematoidea</taxon>
        <taxon>Timematidae</taxon>
        <taxon>Timema</taxon>
    </lineage>
</organism>
<feature type="compositionally biased region" description="Polar residues" evidence="3">
    <location>
        <begin position="1"/>
        <end position="11"/>
    </location>
</feature>
<dbReference type="PANTHER" id="PTHR13361">
    <property type="entry name" value="WW DOMAIN-BINDING PROTEIN 11"/>
    <property type="match status" value="1"/>
</dbReference>
<evidence type="ECO:0000313" key="5">
    <source>
        <dbReference type="EMBL" id="CAD7404147.1"/>
    </source>
</evidence>
<sequence>MGRRSINTTKSGKYMNPTDQARKEARKKELKKNKKQRQMVRAAVLKGKDPIQLISEMEKIDQMEYNVLQPPPLNEKVLKDKRKKLKETLERVMSMYDKDDPDKWSELKRMEVEYEKRRQILVTYAESVRHAQSVQVDDIPLPSLQFPTDAMGFIGIPSQIPLPADLPIQLIPHPLLPPLGMPLPPPPGILKKISAYSAPAKLKKPPGVPPGPPPDISDDEESMEQDDESYENSSESKAPARQRTIRFADDEMADGGVIGKDSELAATPASVAAEPETPVASEDPMSSSQPDSPPVLASKPTSLQQKMLAMAGQDIEQFMREMEEVHRKRENDRAADLNTRLSQMDTRDSSETSLEQPGEQKKPMEDSEPLQPPGTGPTNLSMPPPTPTMPQVVPQLTMPPGMMFRPPPLRPGIPPPLGIRLPPGPPPGRPGMPPGPPPGLPPRLGIRLPPGPPPGMPPRLLRPMGPPPRIPVGMMMPGQAPPPSTLLPPGAANPNVLTAAPQLIKRGEVTTPEGGKQPQGATIEAKPQIRENRSCRRNIYAAYCRNRGQELKFRVVQGLDSKNLSADVTRFLPTALRVKREEGKRKKSDSKGSGGMDPRAEPIITKTNVGGQQTKDDAYMQFMREIGGLL</sequence>
<dbReference type="EMBL" id="OC319064">
    <property type="protein sequence ID" value="CAD7404147.1"/>
    <property type="molecule type" value="Genomic_DNA"/>
</dbReference>
<dbReference type="GO" id="GO:0005681">
    <property type="term" value="C:spliceosomal complex"/>
    <property type="evidence" value="ECO:0007669"/>
    <property type="project" value="TreeGrafter"/>
</dbReference>
<evidence type="ECO:0000259" key="4">
    <source>
        <dbReference type="Pfam" id="PF09429"/>
    </source>
</evidence>
<dbReference type="InterPro" id="IPR019007">
    <property type="entry name" value="Wbp11/ELF5/Saf1_N"/>
</dbReference>
<dbReference type="Pfam" id="PF09429">
    <property type="entry name" value="Wbp11"/>
    <property type="match status" value="1"/>
</dbReference>
<evidence type="ECO:0000256" key="3">
    <source>
        <dbReference type="SAM" id="MobiDB-lite"/>
    </source>
</evidence>
<proteinExistence type="predicted"/>
<comment type="subcellular location">
    <subcellularLocation>
        <location evidence="1">Nucleus</location>
    </subcellularLocation>
</comment>
<reference evidence="5" key="1">
    <citation type="submission" date="2020-11" db="EMBL/GenBank/DDBJ databases">
        <authorList>
            <person name="Tran Van P."/>
        </authorList>
    </citation>
    <scope>NUCLEOTIDE SEQUENCE</scope>
</reference>
<feature type="region of interest" description="Disordered" evidence="3">
    <location>
        <begin position="579"/>
        <end position="612"/>
    </location>
</feature>
<feature type="domain" description="Wbp11/ELF5/Saf1 N-terminal" evidence="4">
    <location>
        <begin position="12"/>
        <end position="93"/>
    </location>
</feature>
<name>A0A7R9CX87_TIMCR</name>
<feature type="compositionally biased region" description="Pro residues" evidence="3">
    <location>
        <begin position="405"/>
        <end position="441"/>
    </location>
</feature>
<dbReference type="AlphaFoldDB" id="A0A7R9CX87"/>
<feature type="region of interest" description="Disordered" evidence="3">
    <location>
        <begin position="1"/>
        <end position="40"/>
    </location>
</feature>
<feature type="compositionally biased region" description="Basic residues" evidence="3">
    <location>
        <begin position="28"/>
        <end position="38"/>
    </location>
</feature>
<feature type="compositionally biased region" description="Pro residues" evidence="3">
    <location>
        <begin position="206"/>
        <end position="215"/>
    </location>
</feature>
<dbReference type="GO" id="GO:0006396">
    <property type="term" value="P:RNA processing"/>
    <property type="evidence" value="ECO:0007669"/>
    <property type="project" value="InterPro"/>
</dbReference>
<dbReference type="PANTHER" id="PTHR13361:SF1">
    <property type="entry name" value="WW DOMAIN-BINDING PROTEIN 11"/>
    <property type="match status" value="1"/>
</dbReference>
<feature type="compositionally biased region" description="Basic and acidic residues" evidence="3">
    <location>
        <begin position="317"/>
        <end position="335"/>
    </location>
</feature>
<feature type="compositionally biased region" description="Low complexity" evidence="3">
    <location>
        <begin position="281"/>
        <end position="290"/>
    </location>
</feature>
<accession>A0A7R9CX87</accession>
<evidence type="ECO:0000256" key="2">
    <source>
        <dbReference type="ARBA" id="ARBA00023242"/>
    </source>
</evidence>